<accession>A0A8F3FIN3</accession>
<gene>
    <name evidence="1" type="ORF">EIO64_18785</name>
</gene>
<dbReference type="AlphaFoldDB" id="A0A8F3FIN3"/>
<protein>
    <submittedName>
        <fullName evidence="1">Uncharacterized protein</fullName>
    </submittedName>
</protein>
<proteinExistence type="predicted"/>
<evidence type="ECO:0000313" key="1">
    <source>
        <dbReference type="EMBL" id="QWZ45862.1"/>
    </source>
</evidence>
<name>A0A8F3FIN3_9FIRM</name>
<dbReference type="KEGG" id="obj:EIO64_18785"/>
<dbReference type="Proteomes" id="UP000298642">
    <property type="component" value="Chromosome"/>
</dbReference>
<keyword evidence="2" id="KW-1185">Reference proteome</keyword>
<dbReference type="EMBL" id="CP034413">
    <property type="protein sequence ID" value="QWZ45862.1"/>
    <property type="molecule type" value="Genomic_DNA"/>
</dbReference>
<dbReference type="RefSeq" id="WP_207754070.1">
    <property type="nucleotide sequence ID" value="NZ_CP034413.3"/>
</dbReference>
<reference evidence="2" key="1">
    <citation type="submission" date="2018-12" db="EMBL/GenBank/DDBJ databases">
        <title>Dusodibacter welbiota gen. nov., sp. nov., isolated from human faeces and emended description of the Oscillibacter genus.</title>
        <authorList>
            <person name="Le Roy T."/>
            <person name="Van der Smissen P."/>
            <person name="Delzenne N."/>
            <person name="Muccioli G."/>
            <person name="Collet J.F."/>
            <person name="Cani P.D."/>
        </authorList>
    </citation>
    <scope>NUCLEOTIDE SEQUENCE [LARGE SCALE GENOMIC DNA]</scope>
    <source>
        <strain evidence="2">J115</strain>
    </source>
</reference>
<evidence type="ECO:0000313" key="2">
    <source>
        <dbReference type="Proteomes" id="UP000298642"/>
    </source>
</evidence>
<sequence>MFAVKREEARPFIEKLADPRIAFWNWRKSYDYGTKITRPTAAAAAVGLVIFAHPVKYRCEITKGGIL</sequence>
<organism evidence="1 2">
    <name type="scientific">Dysosmobacter welbionis</name>
    <dbReference type="NCBI Taxonomy" id="2093857"/>
    <lineage>
        <taxon>Bacteria</taxon>
        <taxon>Bacillati</taxon>
        <taxon>Bacillota</taxon>
        <taxon>Clostridia</taxon>
        <taxon>Eubacteriales</taxon>
        <taxon>Oscillospiraceae</taxon>
        <taxon>Dysosmobacter</taxon>
    </lineage>
</organism>